<evidence type="ECO:0000256" key="14">
    <source>
        <dbReference type="ARBA" id="ARBA00048988"/>
    </source>
</evidence>
<dbReference type="Gene3D" id="3.40.50.300">
    <property type="entry name" value="P-loop containing nucleotide triphosphate hydrolases"/>
    <property type="match status" value="2"/>
</dbReference>
<dbReference type="InterPro" id="IPR012340">
    <property type="entry name" value="NA-bd_OB-fold"/>
</dbReference>
<comment type="catalytic activity">
    <reaction evidence="12 15">
        <text>Couples ATP hydrolysis with the unwinding of duplex DNA by translocating in the 3'-5' direction.</text>
        <dbReference type="EC" id="5.6.2.4"/>
    </reaction>
</comment>
<keyword evidence="8" id="KW-0238">DNA-binding</keyword>
<dbReference type="RefSeq" id="WP_138852379.1">
    <property type="nucleotide sequence ID" value="NZ_CP040710.1"/>
</dbReference>
<gene>
    <name evidence="18" type="primary">recG</name>
    <name evidence="18" type="ORF">FGM00_07930</name>
</gene>
<evidence type="ECO:0000256" key="11">
    <source>
        <dbReference type="ARBA" id="ARBA00023235"/>
    </source>
</evidence>
<evidence type="ECO:0000256" key="5">
    <source>
        <dbReference type="ARBA" id="ARBA00022801"/>
    </source>
</evidence>
<dbReference type="NCBIfam" id="NF008168">
    <property type="entry name" value="PRK10917.2-2"/>
    <property type="match status" value="1"/>
</dbReference>
<keyword evidence="7 15" id="KW-0067">ATP-binding</keyword>
<dbReference type="GO" id="GO:0016887">
    <property type="term" value="F:ATP hydrolysis activity"/>
    <property type="evidence" value="ECO:0007669"/>
    <property type="project" value="RHEA"/>
</dbReference>
<dbReference type="PROSITE" id="PS51194">
    <property type="entry name" value="HELICASE_CTER"/>
    <property type="match status" value="1"/>
</dbReference>
<evidence type="ECO:0000256" key="15">
    <source>
        <dbReference type="RuleBase" id="RU363016"/>
    </source>
</evidence>
<dbReference type="InterPro" id="IPR014001">
    <property type="entry name" value="Helicase_ATP-bd"/>
</dbReference>
<keyword evidence="9 15" id="KW-0233">DNA recombination</keyword>
<dbReference type="InterPro" id="IPR047112">
    <property type="entry name" value="RecG/Mfd"/>
</dbReference>
<dbReference type="PROSITE" id="PS51192">
    <property type="entry name" value="HELICASE_ATP_BIND_1"/>
    <property type="match status" value="1"/>
</dbReference>
<dbReference type="NCBIfam" id="NF008165">
    <property type="entry name" value="PRK10917.1-3"/>
    <property type="match status" value="1"/>
</dbReference>
<evidence type="ECO:0000256" key="4">
    <source>
        <dbReference type="ARBA" id="ARBA00022763"/>
    </source>
</evidence>
<dbReference type="Proteomes" id="UP000310017">
    <property type="component" value="Chromosome"/>
</dbReference>
<feature type="domain" description="Helicase ATP-binding" evidence="16">
    <location>
        <begin position="285"/>
        <end position="447"/>
    </location>
</feature>
<dbReference type="OrthoDB" id="9804325at2"/>
<dbReference type="EMBL" id="CP040710">
    <property type="protein sequence ID" value="QCX00032.1"/>
    <property type="molecule type" value="Genomic_DNA"/>
</dbReference>
<dbReference type="InterPro" id="IPR045562">
    <property type="entry name" value="RecG_dom3_C"/>
</dbReference>
<dbReference type="PANTHER" id="PTHR47964:SF1">
    <property type="entry name" value="ATP-DEPENDENT DNA HELICASE HOMOLOG RECG, CHLOROPLASTIC"/>
    <property type="match status" value="1"/>
</dbReference>
<dbReference type="EC" id="5.6.2.4" evidence="13 15"/>
<dbReference type="InterPro" id="IPR004609">
    <property type="entry name" value="ATP-dep_DNA_helicase_RecG"/>
</dbReference>
<dbReference type="GO" id="GO:0006281">
    <property type="term" value="P:DNA repair"/>
    <property type="evidence" value="ECO:0007669"/>
    <property type="project" value="UniProtKB-UniRule"/>
</dbReference>
<evidence type="ECO:0000256" key="10">
    <source>
        <dbReference type="ARBA" id="ARBA00023204"/>
    </source>
</evidence>
<dbReference type="AlphaFoldDB" id="A0A5B7SPC5"/>
<protein>
    <recommendedName>
        <fullName evidence="2 15">ATP-dependent DNA helicase RecG</fullName>
        <ecNumber evidence="13 15">5.6.2.4</ecNumber>
    </recommendedName>
</protein>
<dbReference type="CDD" id="cd04488">
    <property type="entry name" value="RecG_wedge_OBF"/>
    <property type="match status" value="1"/>
</dbReference>
<dbReference type="Pfam" id="PF19833">
    <property type="entry name" value="RecG_dom3_C"/>
    <property type="match status" value="1"/>
</dbReference>
<evidence type="ECO:0000259" key="17">
    <source>
        <dbReference type="PROSITE" id="PS51194"/>
    </source>
</evidence>
<keyword evidence="11" id="KW-0413">Isomerase</keyword>
<keyword evidence="10 15" id="KW-0234">DNA repair</keyword>
<dbReference type="Gene3D" id="2.40.50.140">
    <property type="entry name" value="Nucleic acid-binding proteins"/>
    <property type="match status" value="1"/>
</dbReference>
<dbReference type="InterPro" id="IPR001650">
    <property type="entry name" value="Helicase_C-like"/>
</dbReference>
<dbReference type="GO" id="GO:0043138">
    <property type="term" value="F:3'-5' DNA helicase activity"/>
    <property type="evidence" value="ECO:0007669"/>
    <property type="project" value="UniProtKB-EC"/>
</dbReference>
<evidence type="ECO:0000259" key="16">
    <source>
        <dbReference type="PROSITE" id="PS51192"/>
    </source>
</evidence>
<reference evidence="18 19" key="1">
    <citation type="submission" date="2019-05" db="EMBL/GenBank/DDBJ databases">
        <title>Genome sequencing of F202Z8.</title>
        <authorList>
            <person name="Kwon Y.M."/>
        </authorList>
    </citation>
    <scope>NUCLEOTIDE SEQUENCE [LARGE SCALE GENOMIC DNA]</scope>
    <source>
        <strain evidence="18 19">F202Z8</strain>
    </source>
</reference>
<dbReference type="InterPro" id="IPR011545">
    <property type="entry name" value="DEAD/DEAH_box_helicase_dom"/>
</dbReference>
<dbReference type="InterPro" id="IPR033454">
    <property type="entry name" value="RecG_wedge"/>
</dbReference>
<feature type="domain" description="Helicase C-terminal" evidence="17">
    <location>
        <begin position="466"/>
        <end position="633"/>
    </location>
</feature>
<dbReference type="InterPro" id="IPR027417">
    <property type="entry name" value="P-loop_NTPase"/>
</dbReference>
<keyword evidence="4 15" id="KW-0227">DNA damage</keyword>
<dbReference type="Pfam" id="PF00271">
    <property type="entry name" value="Helicase_C"/>
    <property type="match status" value="1"/>
</dbReference>
<dbReference type="SUPFAM" id="SSF52540">
    <property type="entry name" value="P-loop containing nucleoside triphosphate hydrolases"/>
    <property type="match status" value="2"/>
</dbReference>
<evidence type="ECO:0000256" key="9">
    <source>
        <dbReference type="ARBA" id="ARBA00023172"/>
    </source>
</evidence>
<dbReference type="SUPFAM" id="SSF50249">
    <property type="entry name" value="Nucleic acid-binding proteins"/>
    <property type="match status" value="1"/>
</dbReference>
<evidence type="ECO:0000256" key="1">
    <source>
        <dbReference type="ARBA" id="ARBA00007504"/>
    </source>
</evidence>
<dbReference type="CDD" id="cd17992">
    <property type="entry name" value="DEXHc_RecG"/>
    <property type="match status" value="1"/>
</dbReference>
<keyword evidence="3 15" id="KW-0547">Nucleotide-binding</keyword>
<comment type="catalytic activity">
    <reaction evidence="14 15">
        <text>ATP + H2O = ADP + phosphate + H(+)</text>
        <dbReference type="Rhea" id="RHEA:13065"/>
        <dbReference type="ChEBI" id="CHEBI:15377"/>
        <dbReference type="ChEBI" id="CHEBI:15378"/>
        <dbReference type="ChEBI" id="CHEBI:30616"/>
        <dbReference type="ChEBI" id="CHEBI:43474"/>
        <dbReference type="ChEBI" id="CHEBI:456216"/>
        <dbReference type="EC" id="5.6.2.4"/>
    </reaction>
</comment>
<evidence type="ECO:0000256" key="13">
    <source>
        <dbReference type="ARBA" id="ARBA00034808"/>
    </source>
</evidence>
<comment type="similarity">
    <text evidence="1 15">Belongs to the helicase family. RecG subfamily.</text>
</comment>
<name>A0A5B7SPC5_9FLAO</name>
<keyword evidence="19" id="KW-1185">Reference proteome</keyword>
<evidence type="ECO:0000256" key="3">
    <source>
        <dbReference type="ARBA" id="ARBA00022741"/>
    </source>
</evidence>
<evidence type="ECO:0000256" key="6">
    <source>
        <dbReference type="ARBA" id="ARBA00022806"/>
    </source>
</evidence>
<accession>A0A5B7SPC5</accession>
<dbReference type="Pfam" id="PF00270">
    <property type="entry name" value="DEAD"/>
    <property type="match status" value="1"/>
</dbReference>
<dbReference type="SMART" id="SM00487">
    <property type="entry name" value="DEXDc"/>
    <property type="match status" value="1"/>
</dbReference>
<evidence type="ECO:0000313" key="18">
    <source>
        <dbReference type="EMBL" id="QCX00032.1"/>
    </source>
</evidence>
<comment type="function">
    <text evidence="15">Plays a critical role in recombination and DNA repair. Helps process Holliday junction intermediates to mature products by catalyzing branch migration. Has replication fork regression activity, unwinds stalled or blocked replication forks to make a HJ that can be resolved. Has a DNA unwinding activity characteristic of a DNA helicase with 3'-5' polarity.</text>
</comment>
<dbReference type="SMART" id="SM00490">
    <property type="entry name" value="HELICc"/>
    <property type="match status" value="1"/>
</dbReference>
<dbReference type="NCBIfam" id="TIGR00643">
    <property type="entry name" value="recG"/>
    <property type="match status" value="1"/>
</dbReference>
<dbReference type="PANTHER" id="PTHR47964">
    <property type="entry name" value="ATP-DEPENDENT DNA HELICASE HOMOLOG RECG, CHLOROPLASTIC"/>
    <property type="match status" value="1"/>
</dbReference>
<dbReference type="GO" id="GO:0005524">
    <property type="term" value="F:ATP binding"/>
    <property type="evidence" value="ECO:0007669"/>
    <property type="project" value="UniProtKB-KW"/>
</dbReference>
<dbReference type="GO" id="GO:0003677">
    <property type="term" value="F:DNA binding"/>
    <property type="evidence" value="ECO:0007669"/>
    <property type="project" value="UniProtKB-KW"/>
</dbReference>
<keyword evidence="5 15" id="KW-0378">Hydrolase</keyword>
<evidence type="ECO:0000256" key="2">
    <source>
        <dbReference type="ARBA" id="ARBA00017846"/>
    </source>
</evidence>
<evidence type="ECO:0000256" key="8">
    <source>
        <dbReference type="ARBA" id="ARBA00023125"/>
    </source>
</evidence>
<evidence type="ECO:0000313" key="19">
    <source>
        <dbReference type="Proteomes" id="UP000310017"/>
    </source>
</evidence>
<evidence type="ECO:0000256" key="7">
    <source>
        <dbReference type="ARBA" id="ARBA00022840"/>
    </source>
</evidence>
<dbReference type="GO" id="GO:0006310">
    <property type="term" value="P:DNA recombination"/>
    <property type="evidence" value="ECO:0007669"/>
    <property type="project" value="UniProtKB-UniRule"/>
</dbReference>
<keyword evidence="6 15" id="KW-0347">Helicase</keyword>
<proteinExistence type="inferred from homology"/>
<dbReference type="KEGG" id="asag:FGM00_07930"/>
<sequence length="701" mass="80057">MNANVLQTPIVYLKGVGPNRAETLQSELGIQTYQDLLNLFPNRYLDKTKYYKIAQLQRSNAEVQIVGKITNIKTIEQKKGKRLVATFVDDTGKMDLVWFRGQKWLRENLKINVPYVIFGKCNWYNGIFSMPHPEMELLSEHEKGLKIAMQPIYPSTEKLSAKGITNRAINKLMQQLFMDTKGKFSETFSTSILTELKLLPKAEAMFNIHFPKNLDLLAMAQFRLKFEELFYIQLQLLRKNMLRKQKIKGYCFDKVGTLFNKFYKHHLPFELTNAQKRVIKEIRADLGSNAQMNRLLQGDVGSGKTIVAVMTMLLAIDNGYQACLMAPTEILANQHYNGIKELLEGTGVSCALLTGSIKKSARRPIHEQLESGELQILIGTHALLEDKVQYQNLGLAIVDEQHRFGVAQRSKLWHKNEIPPHILVMTATPIPRTLAMSLYGDLDISVIDELPPGRKAIKTVHRYDANRLKVFRFIRDEIKKGRQIYIVYPLIQESEAMDYKDLMDGYESIARDFPLPEYQISIVHGQMKPADKDYEMARFVRGETQIMVATTVIEVGVNVPNASVMIIESAERFGLSQLHQLRGRVGRGADQSFCILMTGHKLSAEAKTRLETMVRTNDGFEIAEVDLRLRGPGDIMGTQQSGVLHLKIADIIKDNDILKTARYYAMQMLKIDPALEKPDNLLIRHAYSQLVKYKNIWNYIS</sequence>
<dbReference type="Pfam" id="PF17191">
    <property type="entry name" value="RecG_wedge"/>
    <property type="match status" value="1"/>
</dbReference>
<organism evidence="18 19">
    <name type="scientific">Aggregatimonas sangjinii</name>
    <dbReference type="NCBI Taxonomy" id="2583587"/>
    <lineage>
        <taxon>Bacteria</taxon>
        <taxon>Pseudomonadati</taxon>
        <taxon>Bacteroidota</taxon>
        <taxon>Flavobacteriia</taxon>
        <taxon>Flavobacteriales</taxon>
        <taxon>Flavobacteriaceae</taxon>
        <taxon>Aggregatimonas</taxon>
    </lineage>
</organism>
<evidence type="ECO:0000256" key="12">
    <source>
        <dbReference type="ARBA" id="ARBA00034617"/>
    </source>
</evidence>